<dbReference type="Gene3D" id="1.20.140.160">
    <property type="match status" value="1"/>
</dbReference>
<evidence type="ECO:0000256" key="2">
    <source>
        <dbReference type="ARBA" id="ARBA00022490"/>
    </source>
</evidence>
<organism evidence="11 12">
    <name type="scientific">Candidatus Kinetoplastidibacterium kentomonadis</name>
    <dbReference type="NCBI Taxonomy" id="1576550"/>
    <lineage>
        <taxon>Bacteria</taxon>
        <taxon>Pseudomonadati</taxon>
        <taxon>Pseudomonadota</taxon>
        <taxon>Betaproteobacteria</taxon>
        <taxon>Candidatus Kinetoplastidibacterium</taxon>
    </lineage>
</organism>
<dbReference type="PIRSF" id="PIRSF000770">
    <property type="entry name" value="RNA_pol_sigma-SigE/K"/>
    <property type="match status" value="1"/>
</dbReference>
<dbReference type="EMBL" id="CP025628">
    <property type="protein sequence ID" value="AWD32180.1"/>
    <property type="molecule type" value="Genomic_DNA"/>
</dbReference>
<keyword evidence="7 8" id="KW-0804">Transcription</keyword>
<reference evidence="11 12" key="1">
    <citation type="journal article" date="2018" name="Parasitology">
        <title>The reduced genome of Candidatus Kinetoplastibacterium sorsogonicusi, the endosymbiont of Kentomonas sorsogonicus (Trypanosomatidae): loss of the haem-synthesis pathway.</title>
        <authorList>
            <person name="Silva F.M."/>
            <person name="Kostygov A.Y."/>
            <person name="Spodareva V.V."/>
            <person name="Butenko A."/>
            <person name="Tossou R."/>
            <person name="Lukes J."/>
            <person name="Yurchenko V."/>
            <person name="Alves J.M.P."/>
        </authorList>
    </citation>
    <scope>NUCLEOTIDE SEQUENCE [LARGE SCALE GENOMIC DNA]</scope>
    <source>
        <strain evidence="11 12">MF-08</strain>
    </source>
</reference>
<dbReference type="PROSITE" id="PS00716">
    <property type="entry name" value="SIGMA70_2"/>
    <property type="match status" value="1"/>
</dbReference>
<name>A0A3S7J932_9PROT</name>
<dbReference type="KEGG" id="kso:CKSOR_00035"/>
<dbReference type="PRINTS" id="PR00046">
    <property type="entry name" value="SIGMA70FCT"/>
</dbReference>
<keyword evidence="2" id="KW-0963">Cytoplasm</keyword>
<dbReference type="NCBIfam" id="NF005143">
    <property type="entry name" value="PRK06596.1"/>
    <property type="match status" value="1"/>
</dbReference>
<gene>
    <name evidence="11" type="primary">rpoH</name>
    <name evidence="11" type="ORF">CKSOR_00035</name>
</gene>
<keyword evidence="12" id="KW-1185">Reference proteome</keyword>
<evidence type="ECO:0000256" key="1">
    <source>
        <dbReference type="ARBA" id="ARBA00007788"/>
    </source>
</evidence>
<dbReference type="NCBIfam" id="TIGR02937">
    <property type="entry name" value="sigma70-ECF"/>
    <property type="match status" value="1"/>
</dbReference>
<keyword evidence="6 8" id="KW-0238">DNA-binding</keyword>
<dbReference type="Pfam" id="PF04542">
    <property type="entry name" value="Sigma70_r2"/>
    <property type="match status" value="1"/>
</dbReference>
<comment type="similarity">
    <text evidence="1 8">Belongs to the sigma-70 factor family.</text>
</comment>
<evidence type="ECO:0000256" key="4">
    <source>
        <dbReference type="ARBA" id="ARBA00023016"/>
    </source>
</evidence>
<keyword evidence="3 8" id="KW-0805">Transcription regulation</keyword>
<dbReference type="Gene3D" id="1.20.120.1810">
    <property type="match status" value="1"/>
</dbReference>
<dbReference type="InterPro" id="IPR012759">
    <property type="entry name" value="RNA_pol_sigma_RpoH_proteobac"/>
</dbReference>
<dbReference type="RefSeq" id="WP_108673605.1">
    <property type="nucleotide sequence ID" value="NZ_CP025628.1"/>
</dbReference>
<keyword evidence="4" id="KW-0346">Stress response</keyword>
<evidence type="ECO:0000256" key="6">
    <source>
        <dbReference type="ARBA" id="ARBA00023125"/>
    </source>
</evidence>
<accession>A0A3S7J932</accession>
<evidence type="ECO:0000256" key="7">
    <source>
        <dbReference type="ARBA" id="ARBA00023163"/>
    </source>
</evidence>
<dbReference type="InterPro" id="IPR000943">
    <property type="entry name" value="RNA_pol_sigma70"/>
</dbReference>
<dbReference type="InterPro" id="IPR050813">
    <property type="entry name" value="Sigma-70_Factor"/>
</dbReference>
<dbReference type="OrthoDB" id="9809557at2"/>
<dbReference type="GO" id="GO:0016987">
    <property type="term" value="F:sigma factor activity"/>
    <property type="evidence" value="ECO:0007669"/>
    <property type="project" value="UniProtKB-UniRule"/>
</dbReference>
<dbReference type="PANTHER" id="PTHR30376:SF3">
    <property type="entry name" value="RNA POLYMERASE SIGMA FACTOR RPOH"/>
    <property type="match status" value="1"/>
</dbReference>
<proteinExistence type="inferred from homology"/>
<dbReference type="PANTHER" id="PTHR30376">
    <property type="entry name" value="SIGMA FACTOR RPOH HEAT SHOCK RELATED"/>
    <property type="match status" value="1"/>
</dbReference>
<dbReference type="InterPro" id="IPR014284">
    <property type="entry name" value="RNA_pol_sigma-70_dom"/>
</dbReference>
<protein>
    <recommendedName>
        <fullName evidence="8">RNA polymerase sigma factor</fullName>
    </recommendedName>
</protein>
<feature type="domain" description="RNA polymerase sigma-70" evidence="10">
    <location>
        <begin position="258"/>
        <end position="284"/>
    </location>
</feature>
<comment type="function">
    <text evidence="8">Sigma factors are initiation factors that promote the attachment of RNA polymerase to specific initiation sites and are then released.</text>
</comment>
<dbReference type="GO" id="GO:0003677">
    <property type="term" value="F:DNA binding"/>
    <property type="evidence" value="ECO:0007669"/>
    <property type="project" value="UniProtKB-KW"/>
</dbReference>
<dbReference type="GO" id="GO:0006352">
    <property type="term" value="P:DNA-templated transcription initiation"/>
    <property type="evidence" value="ECO:0007669"/>
    <property type="project" value="UniProtKB-UniRule"/>
</dbReference>
<dbReference type="InterPro" id="IPR007627">
    <property type="entry name" value="RNA_pol_sigma70_r2"/>
</dbReference>
<dbReference type="NCBIfam" id="TIGR02392">
    <property type="entry name" value="rpoH_proteo"/>
    <property type="match status" value="1"/>
</dbReference>
<dbReference type="Proteomes" id="UP000266796">
    <property type="component" value="Chromosome"/>
</dbReference>
<dbReference type="Pfam" id="PF04545">
    <property type="entry name" value="Sigma70_r4"/>
    <property type="match status" value="1"/>
</dbReference>
<dbReference type="CDD" id="cd06171">
    <property type="entry name" value="Sigma70_r4"/>
    <property type="match status" value="1"/>
</dbReference>
<dbReference type="AlphaFoldDB" id="A0A3S7J932"/>
<dbReference type="InterPro" id="IPR013324">
    <property type="entry name" value="RNA_pol_sigma_r3/r4-like"/>
</dbReference>
<evidence type="ECO:0000256" key="5">
    <source>
        <dbReference type="ARBA" id="ARBA00023082"/>
    </source>
</evidence>
<dbReference type="InterPro" id="IPR013325">
    <property type="entry name" value="RNA_pol_sigma_r2"/>
</dbReference>
<evidence type="ECO:0000313" key="11">
    <source>
        <dbReference type="EMBL" id="AWD32180.1"/>
    </source>
</evidence>
<sequence>MKKSKTSLIVSNETLSKAICNPGALGSIETYINVVNNFPLITQEREIELAINLRDHGDIDAAKELVISHLRLVISIARQYLGYGLSHADLIQEGNIGLMKAVKRFDPTRGVRLMSFAVHWIKAEIHEFIIRNWKLVKIATTKAQRKIFFNLRSMKPDDHTLSPKQILNIAKSLNVKPEEISDMEVRFSGQDLSIDSKDDEDNYISYLSDNSRLEPSNIIEKMNIELLHGDKLKNALNELDSRSKRIIEERWLSENNKTLHDLANEFGISAERVRQIETSAMKKMKLLLTE</sequence>
<evidence type="ECO:0000256" key="3">
    <source>
        <dbReference type="ARBA" id="ARBA00023015"/>
    </source>
</evidence>
<dbReference type="PROSITE" id="PS00715">
    <property type="entry name" value="SIGMA70_1"/>
    <property type="match status" value="1"/>
</dbReference>
<evidence type="ECO:0000256" key="8">
    <source>
        <dbReference type="RuleBase" id="RU362124"/>
    </source>
</evidence>
<evidence type="ECO:0000313" key="12">
    <source>
        <dbReference type="Proteomes" id="UP000266796"/>
    </source>
</evidence>
<keyword evidence="5 8" id="KW-0731">Sigma factor</keyword>
<dbReference type="InterPro" id="IPR007630">
    <property type="entry name" value="RNA_pol_sigma70_r4"/>
</dbReference>
<dbReference type="FunFam" id="1.20.120.1810:FF:000001">
    <property type="entry name" value="RNA polymerase sigma factor RpoH"/>
    <property type="match status" value="1"/>
</dbReference>
<feature type="domain" description="RNA polymerase sigma-70" evidence="9">
    <location>
        <begin position="89"/>
        <end position="102"/>
    </location>
</feature>
<evidence type="ECO:0000259" key="10">
    <source>
        <dbReference type="PROSITE" id="PS00716"/>
    </source>
</evidence>
<dbReference type="SUPFAM" id="SSF88946">
    <property type="entry name" value="Sigma2 domain of RNA polymerase sigma factors"/>
    <property type="match status" value="1"/>
</dbReference>
<dbReference type="SUPFAM" id="SSF88659">
    <property type="entry name" value="Sigma3 and sigma4 domains of RNA polymerase sigma factors"/>
    <property type="match status" value="1"/>
</dbReference>
<evidence type="ECO:0000259" key="9">
    <source>
        <dbReference type="PROSITE" id="PS00715"/>
    </source>
</evidence>